<evidence type="ECO:0000313" key="1">
    <source>
        <dbReference type="EMBL" id="KRL88970.1"/>
    </source>
</evidence>
<organism evidence="1 2">
    <name type="scientific">Lactobacillus kalixensis DSM 16043</name>
    <dbReference type="NCBI Taxonomy" id="1423763"/>
    <lineage>
        <taxon>Bacteria</taxon>
        <taxon>Bacillati</taxon>
        <taxon>Bacillota</taxon>
        <taxon>Bacilli</taxon>
        <taxon>Lactobacillales</taxon>
        <taxon>Lactobacillaceae</taxon>
        <taxon>Lactobacillus</taxon>
    </lineage>
</organism>
<gene>
    <name evidence="1" type="ORF">FC46_GL001211</name>
</gene>
<proteinExistence type="predicted"/>
<accession>A0A0R1UCW1</accession>
<name>A0A0R1UCW1_9LACO</name>
<dbReference type="Gene3D" id="3.30.565.60">
    <property type="match status" value="1"/>
</dbReference>
<dbReference type="OrthoDB" id="9768354at2"/>
<dbReference type="RefSeq" id="WP_083478043.1">
    <property type="nucleotide sequence ID" value="NZ_AZFM01000035.1"/>
</dbReference>
<keyword evidence="2" id="KW-1185">Reference proteome</keyword>
<dbReference type="Proteomes" id="UP000051036">
    <property type="component" value="Unassembled WGS sequence"/>
</dbReference>
<dbReference type="STRING" id="1423763.FC46_GL001211"/>
<dbReference type="EMBL" id="AZFM01000035">
    <property type="protein sequence ID" value="KRL88970.1"/>
    <property type="molecule type" value="Genomic_DNA"/>
</dbReference>
<dbReference type="Pfam" id="PF13749">
    <property type="entry name" value="HATPase_c_4"/>
    <property type="match status" value="1"/>
</dbReference>
<dbReference type="SUPFAM" id="SSF46785">
    <property type="entry name" value="Winged helix' DNA-binding domain"/>
    <property type="match status" value="1"/>
</dbReference>
<dbReference type="PATRIC" id="fig|1423763.3.peg.1227"/>
<dbReference type="AlphaFoldDB" id="A0A0R1UCW1"/>
<dbReference type="PANTHER" id="PTHR30595:SF6">
    <property type="entry name" value="SCHLAFEN ALBA-2 DOMAIN-CONTAINING PROTEIN"/>
    <property type="match status" value="1"/>
</dbReference>
<dbReference type="InterPro" id="IPR038475">
    <property type="entry name" value="RecG_C_sf"/>
</dbReference>
<evidence type="ECO:0000313" key="2">
    <source>
        <dbReference type="Proteomes" id="UP000051036"/>
    </source>
</evidence>
<comment type="caution">
    <text evidence="1">The sequence shown here is derived from an EMBL/GenBank/DDBJ whole genome shotgun (WGS) entry which is preliminary data.</text>
</comment>
<dbReference type="InterPro" id="IPR036390">
    <property type="entry name" value="WH_DNA-bd_sf"/>
</dbReference>
<reference evidence="1 2" key="1">
    <citation type="journal article" date="2015" name="Genome Announc.">
        <title>Expanding the biotechnology potential of lactobacilli through comparative genomics of 213 strains and associated genera.</title>
        <authorList>
            <person name="Sun Z."/>
            <person name="Harris H.M."/>
            <person name="McCann A."/>
            <person name="Guo C."/>
            <person name="Argimon S."/>
            <person name="Zhang W."/>
            <person name="Yang X."/>
            <person name="Jeffery I.B."/>
            <person name="Cooney J.C."/>
            <person name="Kagawa T.F."/>
            <person name="Liu W."/>
            <person name="Song Y."/>
            <person name="Salvetti E."/>
            <person name="Wrobel A."/>
            <person name="Rasinkangas P."/>
            <person name="Parkhill J."/>
            <person name="Rea M.C."/>
            <person name="O'Sullivan O."/>
            <person name="Ritari J."/>
            <person name="Douillard F.P."/>
            <person name="Paul Ross R."/>
            <person name="Yang R."/>
            <person name="Briner A.E."/>
            <person name="Felis G.E."/>
            <person name="de Vos W.M."/>
            <person name="Barrangou R."/>
            <person name="Klaenhammer T.R."/>
            <person name="Caufield P.W."/>
            <person name="Cui Y."/>
            <person name="Zhang H."/>
            <person name="O'Toole P.W."/>
        </authorList>
    </citation>
    <scope>NUCLEOTIDE SEQUENCE [LARGE SCALE GENOMIC DNA]</scope>
    <source>
        <strain evidence="1 2">DSM 16043</strain>
    </source>
</reference>
<dbReference type="PANTHER" id="PTHR30595">
    <property type="entry name" value="GLPR-RELATED TRANSCRIPTIONAL REPRESSOR"/>
    <property type="match status" value="1"/>
</dbReference>
<protein>
    <submittedName>
        <fullName evidence="1">Transcriptional regulator</fullName>
    </submittedName>
</protein>
<sequence length="364" mass="41694">MKFLDYEKYKKARLLPNSYTINDLDSESIAEYRKQLSAKGIVNVSNSVDNQELLESIGVFRKNRLSNSDDYLLTDGGLLFFGKYVSITDRFPRFQLDYQKYDTDTAVNWSDRVSAGDMNFPSLNIFKFYNLVLPKLVASVPDKYTQGDNLTRTSYYADVTSAAKEALVNTLMHSYYDGNVGIKIIDRPSYFEFSNPGTMRVSKESFLRGQYSSIRNPEIASLFRRIGVSETAASGGPRIYDAAVKNDLNNPEISIDYGMNTTKIRIWKVSSKEYDSKNVILSDIELFILNIAQEKRIFTVNDVVSSPENHFGKQTLIRKNINQLVDDGLLTAKKEGRKNIYTLNKDKEYLSHLKQIKHLEDKWL</sequence>